<dbReference type="GO" id="GO:0038023">
    <property type="term" value="F:signaling receptor activity"/>
    <property type="evidence" value="ECO:0007669"/>
    <property type="project" value="TreeGrafter"/>
</dbReference>
<dbReference type="Pfam" id="PF03006">
    <property type="entry name" value="HlyIII"/>
    <property type="match status" value="2"/>
</dbReference>
<feature type="transmembrane region" description="Helical" evidence="8">
    <location>
        <begin position="95"/>
        <end position="116"/>
    </location>
</feature>
<keyword evidence="6" id="KW-0479">Metal-binding</keyword>
<keyword evidence="3 8" id="KW-0812">Transmembrane</keyword>
<feature type="transmembrane region" description="Helical" evidence="8">
    <location>
        <begin position="65"/>
        <end position="83"/>
    </location>
</feature>
<dbReference type="EMBL" id="JAKOGI010000208">
    <property type="protein sequence ID" value="KAJ8439721.1"/>
    <property type="molecule type" value="Genomic_DNA"/>
</dbReference>
<evidence type="ECO:0000256" key="6">
    <source>
        <dbReference type="PIRSR" id="PIRSR604254-1"/>
    </source>
</evidence>
<evidence type="ECO:0000313" key="9">
    <source>
        <dbReference type="EMBL" id="KAJ8439721.1"/>
    </source>
</evidence>
<feature type="transmembrane region" description="Helical" evidence="8">
    <location>
        <begin position="559"/>
        <end position="581"/>
    </location>
</feature>
<dbReference type="GO" id="GO:0009744">
    <property type="term" value="P:response to sucrose"/>
    <property type="evidence" value="ECO:0007669"/>
    <property type="project" value="UniProtKB-ARBA"/>
</dbReference>
<dbReference type="GO" id="GO:0016020">
    <property type="term" value="C:membrane"/>
    <property type="evidence" value="ECO:0007669"/>
    <property type="project" value="UniProtKB-SubCell"/>
</dbReference>
<feature type="transmembrane region" description="Helical" evidence="8">
    <location>
        <begin position="339"/>
        <end position="360"/>
    </location>
</feature>
<keyword evidence="4 8" id="KW-1133">Transmembrane helix</keyword>
<dbReference type="GO" id="GO:0009725">
    <property type="term" value="P:response to hormone"/>
    <property type="evidence" value="ECO:0007669"/>
    <property type="project" value="TreeGrafter"/>
</dbReference>
<feature type="transmembrane region" description="Helical" evidence="8">
    <location>
        <begin position="154"/>
        <end position="175"/>
    </location>
</feature>
<evidence type="ECO:0000256" key="1">
    <source>
        <dbReference type="ARBA" id="ARBA00004141"/>
    </source>
</evidence>
<evidence type="ECO:0000256" key="3">
    <source>
        <dbReference type="ARBA" id="ARBA00022692"/>
    </source>
</evidence>
<evidence type="ECO:0000256" key="5">
    <source>
        <dbReference type="ARBA" id="ARBA00023136"/>
    </source>
</evidence>
<feature type="transmembrane region" description="Helical" evidence="8">
    <location>
        <begin position="31"/>
        <end position="53"/>
    </location>
</feature>
<dbReference type="AlphaFoldDB" id="A0A9Q1K962"/>
<feature type="transmembrane region" description="Helical" evidence="8">
    <location>
        <begin position="496"/>
        <end position="514"/>
    </location>
</feature>
<evidence type="ECO:0000256" key="2">
    <source>
        <dbReference type="ARBA" id="ARBA00007018"/>
    </source>
</evidence>
<dbReference type="Proteomes" id="UP001153076">
    <property type="component" value="Unassembled WGS sequence"/>
</dbReference>
<feature type="binding site" evidence="6">
    <location>
        <position position="629"/>
    </location>
    <ligand>
        <name>Zn(2+)</name>
        <dbReference type="ChEBI" id="CHEBI:29105"/>
    </ligand>
</feature>
<feature type="transmembrane region" description="Helical" evidence="8">
    <location>
        <begin position="587"/>
        <end position="607"/>
    </location>
</feature>
<keyword evidence="6" id="KW-0862">Zinc</keyword>
<proteinExistence type="inferred from homology"/>
<feature type="transmembrane region" description="Helical" evidence="8">
    <location>
        <begin position="462"/>
        <end position="484"/>
    </location>
</feature>
<accession>A0A9Q1K962</accession>
<dbReference type="InterPro" id="IPR004254">
    <property type="entry name" value="AdipoR/HlyIII-related"/>
</dbReference>
<comment type="subcellular location">
    <subcellularLocation>
        <location evidence="1">Membrane</location>
        <topology evidence="1">Multi-pass membrane protein</topology>
    </subcellularLocation>
</comment>
<dbReference type="GO" id="GO:0046872">
    <property type="term" value="F:metal ion binding"/>
    <property type="evidence" value="ECO:0007669"/>
    <property type="project" value="UniProtKB-KW"/>
</dbReference>
<feature type="binding site" evidence="6">
    <location>
        <position position="625"/>
    </location>
    <ligand>
        <name>Zn(2+)</name>
        <dbReference type="ChEBI" id="CHEBI:29105"/>
    </ligand>
</feature>
<feature type="coiled-coil region" evidence="7">
    <location>
        <begin position="257"/>
        <end position="284"/>
    </location>
</feature>
<dbReference type="PANTHER" id="PTHR20855:SF52">
    <property type="entry name" value="ADIPONECTIN RECEPTOR PROTEIN"/>
    <property type="match status" value="1"/>
</dbReference>
<evidence type="ECO:0000313" key="10">
    <source>
        <dbReference type="Proteomes" id="UP001153076"/>
    </source>
</evidence>
<keyword evidence="10" id="KW-1185">Reference proteome</keyword>
<comment type="caution">
    <text evidence="9">The sequence shown here is derived from an EMBL/GenBank/DDBJ whole genome shotgun (WGS) entry which is preliminary data.</text>
</comment>
<evidence type="ECO:0000256" key="8">
    <source>
        <dbReference type="SAM" id="Phobius"/>
    </source>
</evidence>
<evidence type="ECO:0008006" key="11">
    <source>
        <dbReference type="Google" id="ProtNLM"/>
    </source>
</evidence>
<name>A0A9Q1K962_9CARY</name>
<feature type="binding site" evidence="6">
    <location>
        <position position="480"/>
    </location>
    <ligand>
        <name>Zn(2+)</name>
        <dbReference type="ChEBI" id="CHEBI:29105"/>
    </ligand>
</feature>
<dbReference type="PANTHER" id="PTHR20855">
    <property type="entry name" value="ADIPOR/PROGESTIN RECEPTOR-RELATED"/>
    <property type="match status" value="1"/>
</dbReference>
<keyword evidence="7" id="KW-0175">Coiled coil</keyword>
<protein>
    <recommendedName>
        <fullName evidence="11">Heptahelical transmembrane protein 4-like</fullName>
    </recommendedName>
</protein>
<gene>
    <name evidence="9" type="ORF">Cgig2_009545</name>
</gene>
<feature type="transmembrane region" description="Helical" evidence="8">
    <location>
        <begin position="526"/>
        <end position="547"/>
    </location>
</feature>
<sequence>MSNAILQRRMTDEFANIVALLAVRPITRWPFFAFLGGTMFCLLASSACHLLSCHSERLSYILLRADYAGITALITTSFYPLVYYSFMCYPFFCNLYLGFITILGFATILFSLVPAFQQPEFRNVRAAWFSGMGLSAILPILHKLVLFWHQPEALHTTGYEMLMGAFYGLGALVYATRVPERWMPGKFDIAGHSHQLFHVLVVAGAYTHYRAGLPHLLLLLIVSFSTAFCISPSPPSSPPSGPSLLWPRRHLFKPLLKEEMGMRIEEEKGNVEKVENQRVQCYNEGKGKRLWKKVTYQLVEYHSLPGYLRDNEYIRGHYRADWPLKQAFFSIFSIHNETLNVWTHLIGFLLFLCLTIYTIVKLPKVVDLRSLQHLPDDLLSSLPSLPHMSDLYKLRQELKTSLPSMHMLSSLSNWHILEVLSNCLPERFSGNHTDVCVLHSMTDDLANMIAPLAGRPITRWPFFAFLGGAMFCLLVSSTCHLLSCHSERLSDIMLKLDYAGIAALITTSVYPMVYYSFMCYPFFRNLYLGSITILGIAAVVASLFPVFQKPEFRTIRAMLFTGMGLFGILPVLHKVVLFWHQPEALHTTWYEVLMGAFYVLGALVYATRIPERWMPGKFDIAGHSHQLFHVLGLVYLKWRDLEGC</sequence>
<comment type="similarity">
    <text evidence="2">Belongs to the ADIPOR family.</text>
</comment>
<evidence type="ECO:0000256" key="4">
    <source>
        <dbReference type="ARBA" id="ARBA00022989"/>
    </source>
</evidence>
<reference evidence="9" key="1">
    <citation type="submission" date="2022-04" db="EMBL/GenBank/DDBJ databases">
        <title>Carnegiea gigantea Genome sequencing and assembly v2.</title>
        <authorList>
            <person name="Copetti D."/>
            <person name="Sanderson M.J."/>
            <person name="Burquez A."/>
            <person name="Wojciechowski M.F."/>
        </authorList>
    </citation>
    <scope>NUCLEOTIDE SEQUENCE</scope>
    <source>
        <strain evidence="9">SGP5-SGP5p</strain>
        <tissue evidence="9">Aerial part</tissue>
    </source>
</reference>
<organism evidence="9 10">
    <name type="scientific">Carnegiea gigantea</name>
    <dbReference type="NCBI Taxonomy" id="171969"/>
    <lineage>
        <taxon>Eukaryota</taxon>
        <taxon>Viridiplantae</taxon>
        <taxon>Streptophyta</taxon>
        <taxon>Embryophyta</taxon>
        <taxon>Tracheophyta</taxon>
        <taxon>Spermatophyta</taxon>
        <taxon>Magnoliopsida</taxon>
        <taxon>eudicotyledons</taxon>
        <taxon>Gunneridae</taxon>
        <taxon>Pentapetalae</taxon>
        <taxon>Caryophyllales</taxon>
        <taxon>Cactineae</taxon>
        <taxon>Cactaceae</taxon>
        <taxon>Cactoideae</taxon>
        <taxon>Echinocereeae</taxon>
        <taxon>Carnegiea</taxon>
    </lineage>
</organism>
<keyword evidence="5 8" id="KW-0472">Membrane</keyword>
<evidence type="ECO:0000256" key="7">
    <source>
        <dbReference type="SAM" id="Coils"/>
    </source>
</evidence>
<feature type="transmembrane region" description="Helical" evidence="8">
    <location>
        <begin position="128"/>
        <end position="148"/>
    </location>
</feature>
<dbReference type="OrthoDB" id="529367at2759"/>